<dbReference type="Proteomes" id="UP000800092">
    <property type="component" value="Unassembled WGS sequence"/>
</dbReference>
<dbReference type="InterPro" id="IPR005123">
    <property type="entry name" value="Oxoglu/Fe-dep_dioxygenase_dom"/>
</dbReference>
<dbReference type="AlphaFoldDB" id="A0A6A6H6C3"/>
<dbReference type="PANTHER" id="PTHR47990">
    <property type="entry name" value="2-OXOGLUTARATE (2OG) AND FE(II)-DEPENDENT OXYGENASE SUPERFAMILY PROTEIN-RELATED"/>
    <property type="match status" value="1"/>
</dbReference>
<feature type="region of interest" description="Disordered" evidence="3">
    <location>
        <begin position="200"/>
        <end position="220"/>
    </location>
</feature>
<sequence length="357" mass="39530">MPSILPPYPEHLSPEAPLTRISLSSLLAHDHTIEAALISICQSHGFFYLDLTTHPQGQHLLTTASTLLTLAETAFRLPQPTKDALTFDRTDSLFGYKAGGKIAQTDPHRRQDRAEFWNVSKDDLLANRGCRAVAYPDAIWARKTELRTFVETAHAVGMRVLEVLARRVLGVEAGVLEARHRIGELSGDHVRMTWAPGEEEGVGAGAEDEEAEPRPTTAPHTDFGSVTLLFNWAGGLQIESQESKKWEWVRPLLGHAICNLGDAMVEFSGGRVMSGKHRVVAAPGEQVKSERYSLVYFVRPEDEVYLEDLTQSTVNKSGTNGVEYVKAKDWIMKRAELLGNEMDKPMESKKSGQSPFG</sequence>
<dbReference type="EMBL" id="ML991807">
    <property type="protein sequence ID" value="KAF2233401.1"/>
    <property type="molecule type" value="Genomic_DNA"/>
</dbReference>
<dbReference type="GO" id="GO:0016491">
    <property type="term" value="F:oxidoreductase activity"/>
    <property type="evidence" value="ECO:0007669"/>
    <property type="project" value="UniProtKB-KW"/>
</dbReference>
<evidence type="ECO:0000259" key="4">
    <source>
        <dbReference type="PROSITE" id="PS51471"/>
    </source>
</evidence>
<accession>A0A6A6H6C3</accession>
<dbReference type="Gene3D" id="2.60.120.330">
    <property type="entry name" value="B-lactam Antibiotic, Isopenicillin N Synthase, Chain"/>
    <property type="match status" value="1"/>
</dbReference>
<dbReference type="Pfam" id="PF03171">
    <property type="entry name" value="2OG-FeII_Oxy"/>
    <property type="match status" value="1"/>
</dbReference>
<proteinExistence type="inferred from homology"/>
<dbReference type="InterPro" id="IPR027443">
    <property type="entry name" value="IPNS-like_sf"/>
</dbReference>
<keyword evidence="2" id="KW-0560">Oxidoreductase</keyword>
<dbReference type="InterPro" id="IPR026992">
    <property type="entry name" value="DIOX_N"/>
</dbReference>
<dbReference type="PROSITE" id="PS51471">
    <property type="entry name" value="FE2OG_OXY"/>
    <property type="match status" value="1"/>
</dbReference>
<dbReference type="OrthoDB" id="288590at2759"/>
<dbReference type="SUPFAM" id="SSF51197">
    <property type="entry name" value="Clavaminate synthase-like"/>
    <property type="match status" value="1"/>
</dbReference>
<dbReference type="InterPro" id="IPR044861">
    <property type="entry name" value="IPNS-like_FE2OG_OXY"/>
</dbReference>
<dbReference type="GO" id="GO:0046872">
    <property type="term" value="F:metal ion binding"/>
    <property type="evidence" value="ECO:0007669"/>
    <property type="project" value="UniProtKB-KW"/>
</dbReference>
<feature type="compositionally biased region" description="Acidic residues" evidence="3">
    <location>
        <begin position="200"/>
        <end position="211"/>
    </location>
</feature>
<keyword evidence="6" id="KW-1185">Reference proteome</keyword>
<evidence type="ECO:0000256" key="1">
    <source>
        <dbReference type="ARBA" id="ARBA00008056"/>
    </source>
</evidence>
<feature type="domain" description="Fe2OG dioxygenase" evidence="4">
    <location>
        <begin position="186"/>
        <end position="300"/>
    </location>
</feature>
<evidence type="ECO:0000313" key="6">
    <source>
        <dbReference type="Proteomes" id="UP000800092"/>
    </source>
</evidence>
<name>A0A6A6H6C3_VIRVR</name>
<protein>
    <submittedName>
        <fullName evidence="5">Clavaminate synthase-like protein</fullName>
    </submittedName>
</protein>
<gene>
    <name evidence="5" type="ORF">EV356DRAFT_487049</name>
</gene>
<evidence type="ECO:0000256" key="2">
    <source>
        <dbReference type="RuleBase" id="RU003682"/>
    </source>
</evidence>
<dbReference type="Pfam" id="PF14226">
    <property type="entry name" value="DIOX_N"/>
    <property type="match status" value="1"/>
</dbReference>
<comment type="similarity">
    <text evidence="1 2">Belongs to the iron/ascorbate-dependent oxidoreductase family.</text>
</comment>
<organism evidence="5 6">
    <name type="scientific">Viridothelium virens</name>
    <name type="common">Speckled blister lichen</name>
    <name type="synonym">Trypethelium virens</name>
    <dbReference type="NCBI Taxonomy" id="1048519"/>
    <lineage>
        <taxon>Eukaryota</taxon>
        <taxon>Fungi</taxon>
        <taxon>Dikarya</taxon>
        <taxon>Ascomycota</taxon>
        <taxon>Pezizomycotina</taxon>
        <taxon>Dothideomycetes</taxon>
        <taxon>Dothideomycetes incertae sedis</taxon>
        <taxon>Trypetheliales</taxon>
        <taxon>Trypetheliaceae</taxon>
        <taxon>Viridothelium</taxon>
    </lineage>
</organism>
<keyword evidence="2" id="KW-0408">Iron</keyword>
<reference evidence="5" key="1">
    <citation type="journal article" date="2020" name="Stud. Mycol.">
        <title>101 Dothideomycetes genomes: a test case for predicting lifestyles and emergence of pathogens.</title>
        <authorList>
            <person name="Haridas S."/>
            <person name="Albert R."/>
            <person name="Binder M."/>
            <person name="Bloem J."/>
            <person name="Labutti K."/>
            <person name="Salamov A."/>
            <person name="Andreopoulos B."/>
            <person name="Baker S."/>
            <person name="Barry K."/>
            <person name="Bills G."/>
            <person name="Bluhm B."/>
            <person name="Cannon C."/>
            <person name="Castanera R."/>
            <person name="Culley D."/>
            <person name="Daum C."/>
            <person name="Ezra D."/>
            <person name="Gonzalez J."/>
            <person name="Henrissat B."/>
            <person name="Kuo A."/>
            <person name="Liang C."/>
            <person name="Lipzen A."/>
            <person name="Lutzoni F."/>
            <person name="Magnuson J."/>
            <person name="Mondo S."/>
            <person name="Nolan M."/>
            <person name="Ohm R."/>
            <person name="Pangilinan J."/>
            <person name="Park H.-J."/>
            <person name="Ramirez L."/>
            <person name="Alfaro M."/>
            <person name="Sun H."/>
            <person name="Tritt A."/>
            <person name="Yoshinaga Y."/>
            <person name="Zwiers L.-H."/>
            <person name="Turgeon B."/>
            <person name="Goodwin S."/>
            <person name="Spatafora J."/>
            <person name="Crous P."/>
            <person name="Grigoriev I."/>
        </authorList>
    </citation>
    <scope>NUCLEOTIDE SEQUENCE</scope>
    <source>
        <strain evidence="5">Tuck. ex Michener</strain>
    </source>
</reference>
<evidence type="ECO:0000256" key="3">
    <source>
        <dbReference type="SAM" id="MobiDB-lite"/>
    </source>
</evidence>
<dbReference type="InterPro" id="IPR050231">
    <property type="entry name" value="Iron_ascorbate_oxido_reductase"/>
</dbReference>
<dbReference type="GO" id="GO:0044283">
    <property type="term" value="P:small molecule biosynthetic process"/>
    <property type="evidence" value="ECO:0007669"/>
    <property type="project" value="UniProtKB-ARBA"/>
</dbReference>
<keyword evidence="2" id="KW-0479">Metal-binding</keyword>
<evidence type="ECO:0000313" key="5">
    <source>
        <dbReference type="EMBL" id="KAF2233401.1"/>
    </source>
</evidence>